<reference evidence="6" key="1">
    <citation type="submission" date="2015-07" db="EMBL/GenBank/DDBJ databases">
        <title>Nocardia seriolae U-1 whole genome shotgun sequence.</title>
        <authorList>
            <person name="Imajoh M."/>
            <person name="Fukumoto Y."/>
            <person name="Sukeda M."/>
            <person name="Yamane J."/>
            <person name="Yamasaki K."/>
            <person name="Shimizu M."/>
            <person name="Ohnishi K."/>
            <person name="Oshima S."/>
        </authorList>
    </citation>
    <scope>NUCLEOTIDE SEQUENCE [LARGE SCALE GENOMIC DNA]</scope>
    <source>
        <strain evidence="6">U-1</strain>
    </source>
</reference>
<dbReference type="AlphaFoldDB" id="A0A0B8N463"/>
<feature type="domain" description="DUF732" evidence="3">
    <location>
        <begin position="99"/>
        <end position="176"/>
    </location>
</feature>
<dbReference type="EMBL" id="BBYQ01000039">
    <property type="protein sequence ID" value="GAP28626.1"/>
    <property type="molecule type" value="Genomic_DNA"/>
</dbReference>
<keyword evidence="6" id="KW-1185">Reference proteome</keyword>
<feature type="region of interest" description="Disordered" evidence="1">
    <location>
        <begin position="25"/>
        <end position="99"/>
    </location>
</feature>
<dbReference type="Pfam" id="PF05305">
    <property type="entry name" value="DUF732"/>
    <property type="match status" value="1"/>
</dbReference>
<dbReference type="EMBL" id="CP017839">
    <property type="protein sequence ID" value="APA94870.1"/>
    <property type="molecule type" value="Genomic_DNA"/>
</dbReference>
<evidence type="ECO:0000313" key="4">
    <source>
        <dbReference type="EMBL" id="APA94870.1"/>
    </source>
</evidence>
<keyword evidence="2" id="KW-0732">Signal</keyword>
<dbReference type="RefSeq" id="WP_033087603.1">
    <property type="nucleotide sequence ID" value="NZ_AP017900.1"/>
</dbReference>
<feature type="compositionally biased region" description="Low complexity" evidence="1">
    <location>
        <begin position="25"/>
        <end position="75"/>
    </location>
</feature>
<proteinExistence type="predicted"/>
<evidence type="ECO:0000313" key="6">
    <source>
        <dbReference type="Proteomes" id="UP000037179"/>
    </source>
</evidence>
<dbReference type="Proteomes" id="UP000037179">
    <property type="component" value="Unassembled WGS sequence"/>
</dbReference>
<dbReference type="KEGG" id="nsr:NS506_00791"/>
<name>A0A0B8N463_9NOCA</name>
<dbReference type="OrthoDB" id="4560359at2"/>
<evidence type="ECO:0000259" key="3">
    <source>
        <dbReference type="Pfam" id="PF05305"/>
    </source>
</evidence>
<protein>
    <recommendedName>
        <fullName evidence="3">DUF732 domain-containing protein</fullName>
    </recommendedName>
</protein>
<evidence type="ECO:0000256" key="1">
    <source>
        <dbReference type="SAM" id="MobiDB-lite"/>
    </source>
</evidence>
<dbReference type="Proteomes" id="UP000180166">
    <property type="component" value="Chromosome"/>
</dbReference>
<organism evidence="5 6">
    <name type="scientific">Nocardia seriolae</name>
    <dbReference type="NCBI Taxonomy" id="37332"/>
    <lineage>
        <taxon>Bacteria</taxon>
        <taxon>Bacillati</taxon>
        <taxon>Actinomycetota</taxon>
        <taxon>Actinomycetes</taxon>
        <taxon>Mycobacteriales</taxon>
        <taxon>Nocardiaceae</taxon>
        <taxon>Nocardia</taxon>
    </lineage>
</organism>
<dbReference type="PROSITE" id="PS51257">
    <property type="entry name" value="PROKAR_LIPOPROTEIN"/>
    <property type="match status" value="1"/>
</dbReference>
<feature type="chain" id="PRO_5014509376" description="DUF732 domain-containing protein" evidence="2">
    <location>
        <begin position="32"/>
        <end position="178"/>
    </location>
</feature>
<dbReference type="InterPro" id="IPR007969">
    <property type="entry name" value="DUF732"/>
</dbReference>
<evidence type="ECO:0000313" key="5">
    <source>
        <dbReference type="EMBL" id="GAP28626.1"/>
    </source>
</evidence>
<accession>A0A0B8N463</accession>
<feature type="signal peptide" evidence="2">
    <location>
        <begin position="1"/>
        <end position="31"/>
    </location>
</feature>
<evidence type="ECO:0000313" key="7">
    <source>
        <dbReference type="Proteomes" id="UP000180166"/>
    </source>
</evidence>
<reference evidence="5 6" key="2">
    <citation type="journal article" date="2016" name="Genome Announc.">
        <title>Draft Genome Sequence of Erythromycin- and Oxytetracycline-Sensitive Nocardia seriolae Strain U-1 (NBRC 110359).</title>
        <authorList>
            <person name="Imajoh M."/>
            <person name="Sukeda M."/>
            <person name="Shimizu M."/>
            <person name="Yamane J."/>
            <person name="Ohnishi K."/>
            <person name="Oshima S."/>
        </authorList>
    </citation>
    <scope>NUCLEOTIDE SEQUENCE [LARGE SCALE GENOMIC DNA]</scope>
    <source>
        <strain evidence="5 6">U-1</strain>
    </source>
</reference>
<reference evidence="4 7" key="3">
    <citation type="submission" date="2016-10" db="EMBL/GenBank/DDBJ databases">
        <title>Genome sequence of Nocardia seriolae strain EM150506, isolated from Anguila japonica.</title>
        <authorList>
            <person name="Han H.-J."/>
        </authorList>
    </citation>
    <scope>NUCLEOTIDE SEQUENCE [LARGE SCALE GENOMIC DNA]</scope>
    <source>
        <strain evidence="4 7">EM150506</strain>
    </source>
</reference>
<feature type="compositionally biased region" description="Polar residues" evidence="1">
    <location>
        <begin position="82"/>
        <end position="93"/>
    </location>
</feature>
<gene>
    <name evidence="4" type="ORF">NS506_00791</name>
    <name evidence="5" type="ORF">NSK11_contig00039-0027</name>
</gene>
<sequence>MHGTRGKVFGVVAAVAAAGLLAACGSNDSTAKSTPTLTTTKAATAPTTPAAGAPSATEQQPPQAAPDSATATSSPERPQPVPSQFLTTPSGSPALSDKEKGFLDELKKAGITPGSSDIAITAANLVCQGKAENAPQDQIVTYVTAIAGSDPSFDPSKMSVEQAGKIYYDVASKSYCNK</sequence>
<evidence type="ECO:0000256" key="2">
    <source>
        <dbReference type="SAM" id="SignalP"/>
    </source>
</evidence>